<organism evidence="1 2">
    <name type="scientific">Acrocarpospora corrugata</name>
    <dbReference type="NCBI Taxonomy" id="35763"/>
    <lineage>
        <taxon>Bacteria</taxon>
        <taxon>Bacillati</taxon>
        <taxon>Actinomycetota</taxon>
        <taxon>Actinomycetes</taxon>
        <taxon>Streptosporangiales</taxon>
        <taxon>Streptosporangiaceae</taxon>
        <taxon>Acrocarpospora</taxon>
    </lineage>
</organism>
<protein>
    <submittedName>
        <fullName evidence="1">Uncharacterized protein</fullName>
    </submittedName>
</protein>
<accession>A0A5M3WD48</accession>
<dbReference type="Proteomes" id="UP000334990">
    <property type="component" value="Unassembled WGS sequence"/>
</dbReference>
<comment type="caution">
    <text evidence="1">The sequence shown here is derived from an EMBL/GenBank/DDBJ whole genome shotgun (WGS) entry which is preliminary data.</text>
</comment>
<evidence type="ECO:0000313" key="1">
    <source>
        <dbReference type="EMBL" id="GES05023.1"/>
    </source>
</evidence>
<dbReference type="AlphaFoldDB" id="A0A5M3WD48"/>
<evidence type="ECO:0000313" key="2">
    <source>
        <dbReference type="Proteomes" id="UP000334990"/>
    </source>
</evidence>
<gene>
    <name evidence="1" type="ORF">Acor_70910</name>
</gene>
<proteinExistence type="predicted"/>
<sequence length="60" mass="7063">MITIRNQIPWGQIVMSDDVGSVRWDEHPPASFCRRNEALHRVMEISDQTRDALKLMNRIQ</sequence>
<keyword evidence="2" id="KW-1185">Reference proteome</keyword>
<name>A0A5M3WD48_9ACTN</name>
<dbReference type="EMBL" id="BLAD01000091">
    <property type="protein sequence ID" value="GES05023.1"/>
    <property type="molecule type" value="Genomic_DNA"/>
</dbReference>
<reference evidence="1 2" key="1">
    <citation type="submission" date="2019-10" db="EMBL/GenBank/DDBJ databases">
        <title>Whole genome shotgun sequence of Acrocarpospora corrugata NBRC 13972.</title>
        <authorList>
            <person name="Ichikawa N."/>
            <person name="Kimura A."/>
            <person name="Kitahashi Y."/>
            <person name="Komaki H."/>
            <person name="Oguchi A."/>
        </authorList>
    </citation>
    <scope>NUCLEOTIDE SEQUENCE [LARGE SCALE GENOMIC DNA]</scope>
    <source>
        <strain evidence="1 2">NBRC 13972</strain>
    </source>
</reference>